<evidence type="ECO:0000313" key="6">
    <source>
        <dbReference type="EMBL" id="HGS86759.1"/>
    </source>
</evidence>
<feature type="domain" description="Penicillin-binding protein transpeptidase" evidence="4">
    <location>
        <begin position="260"/>
        <end position="568"/>
    </location>
</feature>
<dbReference type="Gene3D" id="3.30.450.330">
    <property type="match status" value="1"/>
</dbReference>
<evidence type="ECO:0000259" key="4">
    <source>
        <dbReference type="Pfam" id="PF00905"/>
    </source>
</evidence>
<dbReference type="InterPro" id="IPR001460">
    <property type="entry name" value="PCN-bd_Tpept"/>
</dbReference>
<dbReference type="Gene3D" id="3.40.710.10">
    <property type="entry name" value="DD-peptidase/beta-lactamase superfamily"/>
    <property type="match status" value="1"/>
</dbReference>
<dbReference type="Pfam" id="PF03717">
    <property type="entry name" value="PBP_dimer"/>
    <property type="match status" value="1"/>
</dbReference>
<evidence type="ECO:0000256" key="2">
    <source>
        <dbReference type="ARBA" id="ARBA00007171"/>
    </source>
</evidence>
<dbReference type="Pfam" id="PF00905">
    <property type="entry name" value="Transpeptidase"/>
    <property type="match status" value="1"/>
</dbReference>
<proteinExistence type="inferred from homology"/>
<gene>
    <name evidence="6" type="ORF">ENT17_03995</name>
</gene>
<dbReference type="PANTHER" id="PTHR30627:SF1">
    <property type="entry name" value="PEPTIDOGLYCAN D,D-TRANSPEPTIDASE FTSI"/>
    <property type="match status" value="1"/>
</dbReference>
<dbReference type="InterPro" id="IPR050515">
    <property type="entry name" value="Beta-lactam/transpept"/>
</dbReference>
<sequence length="589" mass="65121">MNGGIGRMRLIGAVFVLLSAAIVYQMVRIQNSEHSRQLVEMFAKTYNQQVRVIIPERGNIYDRWGNLLAGNKEVYEVGIAPQQVINPETVARDLAAVLEVDYYDTLRKAESYRKEGNERYEVIKDFVPAEKIRMLEEKVNAYEQAEKPKKGPAPSLVGVFWRPHLIRSYPENELAANVLGFYNYLDRWTGRGMLGLEEQYNNLLAGNKQQVILPMNPTEIQEIPEIPPGASLITSLDRDIQAAMERIIDQAVEANGAESGTLVVMDPKTGEILAMATTPHFNPNEYWRYGEVFPLGSYFNRAISQLYEPGSVFKVLTMAAAIDAGAVQPETPFVDVGAIEVGGIWIYNWDRGAWGPQDMVGCMQHSLNVCLAWVAQELGPTQFYKYLQDFGIGRYTGIDLAGEQVYPLSLPGDTNWYPVNLGTNSFGQGVAVTPIQMITAIAAMANDGKMMAPHVVKAYIQDGVQYAVNPRVIRQVVKPDTARTITDMLAASLENEASNALVEGYRIAGKTGTAEIPGPGGYTSMTNASFVGWGPVDDPRFIVYVWLEKPTSSPWGSVVAAPVFSQAVEELVVLMKIPPDEVRQQLASP</sequence>
<comment type="subcellular location">
    <subcellularLocation>
        <location evidence="1">Membrane</location>
    </subcellularLocation>
</comment>
<comment type="similarity">
    <text evidence="2">Belongs to the transpeptidase family.</text>
</comment>
<dbReference type="GO" id="GO:0008658">
    <property type="term" value="F:penicillin binding"/>
    <property type="evidence" value="ECO:0007669"/>
    <property type="project" value="InterPro"/>
</dbReference>
<name>A0A7C4KYF2_9CHLR</name>
<comment type="caution">
    <text evidence="6">The sequence shown here is derived from an EMBL/GenBank/DDBJ whole genome shotgun (WGS) entry which is preliminary data.</text>
</comment>
<dbReference type="AlphaFoldDB" id="A0A7C4KYF2"/>
<dbReference type="EMBL" id="DSXR01000049">
    <property type="protein sequence ID" value="HGS86759.1"/>
    <property type="molecule type" value="Genomic_DNA"/>
</dbReference>
<dbReference type="GO" id="GO:0005886">
    <property type="term" value="C:plasma membrane"/>
    <property type="evidence" value="ECO:0007669"/>
    <property type="project" value="TreeGrafter"/>
</dbReference>
<dbReference type="SUPFAM" id="SSF56601">
    <property type="entry name" value="beta-lactamase/transpeptidase-like"/>
    <property type="match status" value="1"/>
</dbReference>
<dbReference type="InterPro" id="IPR005311">
    <property type="entry name" value="PBP_dimer"/>
</dbReference>
<evidence type="ECO:0000256" key="3">
    <source>
        <dbReference type="ARBA" id="ARBA00023136"/>
    </source>
</evidence>
<keyword evidence="3" id="KW-0472">Membrane</keyword>
<evidence type="ECO:0000256" key="1">
    <source>
        <dbReference type="ARBA" id="ARBA00004370"/>
    </source>
</evidence>
<accession>A0A7C4KYF2</accession>
<reference evidence="6" key="1">
    <citation type="journal article" date="2020" name="mSystems">
        <title>Genome- and Community-Level Interaction Insights into Carbon Utilization and Element Cycling Functions of Hydrothermarchaeota in Hydrothermal Sediment.</title>
        <authorList>
            <person name="Zhou Z."/>
            <person name="Liu Y."/>
            <person name="Xu W."/>
            <person name="Pan J."/>
            <person name="Luo Z.H."/>
            <person name="Li M."/>
        </authorList>
    </citation>
    <scope>NUCLEOTIDE SEQUENCE [LARGE SCALE GENOMIC DNA]</scope>
    <source>
        <strain evidence="6">SpSt-556</strain>
    </source>
</reference>
<protein>
    <submittedName>
        <fullName evidence="6">Penicillin-binding protein 2</fullName>
    </submittedName>
</protein>
<dbReference type="SUPFAM" id="SSF56519">
    <property type="entry name" value="Penicillin binding protein dimerisation domain"/>
    <property type="match status" value="1"/>
</dbReference>
<evidence type="ECO:0000259" key="5">
    <source>
        <dbReference type="Pfam" id="PF03717"/>
    </source>
</evidence>
<dbReference type="InterPro" id="IPR012338">
    <property type="entry name" value="Beta-lactam/transpept-like"/>
</dbReference>
<organism evidence="6">
    <name type="scientific">Bellilinea caldifistulae</name>
    <dbReference type="NCBI Taxonomy" id="360411"/>
    <lineage>
        <taxon>Bacteria</taxon>
        <taxon>Bacillati</taxon>
        <taxon>Chloroflexota</taxon>
        <taxon>Anaerolineae</taxon>
        <taxon>Anaerolineales</taxon>
        <taxon>Anaerolineaceae</taxon>
        <taxon>Bellilinea</taxon>
    </lineage>
</organism>
<dbReference type="PANTHER" id="PTHR30627">
    <property type="entry name" value="PEPTIDOGLYCAN D,D-TRANSPEPTIDASE"/>
    <property type="match status" value="1"/>
</dbReference>
<dbReference type="GO" id="GO:0071555">
    <property type="term" value="P:cell wall organization"/>
    <property type="evidence" value="ECO:0007669"/>
    <property type="project" value="TreeGrafter"/>
</dbReference>
<dbReference type="InterPro" id="IPR036138">
    <property type="entry name" value="PBP_dimer_sf"/>
</dbReference>
<feature type="domain" description="Penicillin-binding protein dimerisation" evidence="5">
    <location>
        <begin position="53"/>
        <end position="211"/>
    </location>
</feature>
<dbReference type="Gene3D" id="3.90.1310.10">
    <property type="entry name" value="Penicillin-binding protein 2a (Domain 2)"/>
    <property type="match status" value="1"/>
</dbReference>